<organism evidence="3 4">
    <name type="scientific">Campylobacter anatolicus</name>
    <dbReference type="NCBI Taxonomy" id="2829105"/>
    <lineage>
        <taxon>Bacteria</taxon>
        <taxon>Pseudomonadati</taxon>
        <taxon>Campylobacterota</taxon>
        <taxon>Epsilonproteobacteria</taxon>
        <taxon>Campylobacterales</taxon>
        <taxon>Campylobacteraceae</taxon>
        <taxon>Campylobacter</taxon>
    </lineage>
</organism>
<protein>
    <submittedName>
        <fullName evidence="3">Sulfate adenylyltransferase</fullName>
    </submittedName>
</protein>
<keyword evidence="4" id="KW-1185">Reference proteome</keyword>
<dbReference type="Gene3D" id="3.40.50.620">
    <property type="entry name" value="HUPs"/>
    <property type="match status" value="1"/>
</dbReference>
<dbReference type="InterPro" id="IPR024951">
    <property type="entry name" value="Sulfurylase_cat_dom"/>
</dbReference>
<dbReference type="GO" id="GO:0016779">
    <property type="term" value="F:nucleotidyltransferase activity"/>
    <property type="evidence" value="ECO:0007669"/>
    <property type="project" value="UniProtKB-KW"/>
</dbReference>
<name>A0ABS5HJV2_9BACT</name>
<accession>A0ABS5HJV2</accession>
<evidence type="ECO:0000259" key="2">
    <source>
        <dbReference type="Pfam" id="PF01747"/>
    </source>
</evidence>
<dbReference type="InterPro" id="IPR015947">
    <property type="entry name" value="PUA-like_sf"/>
</dbReference>
<comment type="pathway">
    <text evidence="1">Sulfur metabolism; hydrogen sulfide biosynthesis; sulfite from sulfate: step 1/3.</text>
</comment>
<evidence type="ECO:0000313" key="3">
    <source>
        <dbReference type="EMBL" id="MBR8464546.1"/>
    </source>
</evidence>
<evidence type="ECO:0000313" key="4">
    <source>
        <dbReference type="Proteomes" id="UP000682951"/>
    </source>
</evidence>
<gene>
    <name evidence="3" type="ORF">KDD93_08215</name>
</gene>
<dbReference type="SUPFAM" id="SSF88697">
    <property type="entry name" value="PUA domain-like"/>
    <property type="match status" value="1"/>
</dbReference>
<dbReference type="PANTHER" id="PTHR43509:SF1">
    <property type="entry name" value="SULFATE ADENYLYLTRANSFERASE"/>
    <property type="match status" value="1"/>
</dbReference>
<dbReference type="InterPro" id="IPR014729">
    <property type="entry name" value="Rossmann-like_a/b/a_fold"/>
</dbReference>
<keyword evidence="3" id="KW-0808">Transferase</keyword>
<keyword evidence="3" id="KW-0548">Nucleotidyltransferase</keyword>
<comment type="caution">
    <text evidence="3">The sequence shown here is derived from an EMBL/GenBank/DDBJ whole genome shotgun (WGS) entry which is preliminary data.</text>
</comment>
<dbReference type="Gene3D" id="3.10.400.10">
    <property type="entry name" value="Sulfate adenylyltransferase"/>
    <property type="match status" value="1"/>
</dbReference>
<reference evidence="3 4" key="1">
    <citation type="submission" date="2021-04" db="EMBL/GenBank/DDBJ databases">
        <title>Molecular and phenotypic characterization and identification of bacterial isolates recovered from the Anatolian ground squirrels (Spermophilus xanthoprymnus) and which have the potential to form a new species in the Campylobacter genus.</title>
        <authorList>
            <person name="Aydin F."/>
            <person name="Abay S."/>
            <person name="Kayman T."/>
            <person name="Karakaya E."/>
            <person name="Mustak H.K."/>
            <person name="Mustak I.B."/>
            <person name="Bilgin N."/>
            <person name="Duzler A."/>
            <person name="Sahin O."/>
            <person name="Guran O."/>
            <person name="Saticioglu I.B."/>
        </authorList>
    </citation>
    <scope>NUCLEOTIDE SEQUENCE [LARGE SCALE GENOMIC DNA]</scope>
    <source>
        <strain evidence="4">faydin-G24</strain>
    </source>
</reference>
<dbReference type="Pfam" id="PF01747">
    <property type="entry name" value="ATP-sulfurylase"/>
    <property type="match status" value="1"/>
</dbReference>
<dbReference type="PANTHER" id="PTHR43509">
    <property type="match status" value="1"/>
</dbReference>
<dbReference type="Proteomes" id="UP000682951">
    <property type="component" value="Unassembled WGS sequence"/>
</dbReference>
<evidence type="ECO:0000256" key="1">
    <source>
        <dbReference type="ARBA" id="ARBA00005048"/>
    </source>
</evidence>
<sequence>MTSLRKNKQIFINKEAYGTLELIKNQLLSNFNSFMDYDQIKSVNESGYFDGEPMPYSFGFAPFGDINQQLIKTLKNGDIVDIVLKDRVVGEIRVKDTFRLDTQTRKNNIFLANESAKGKQLRLGEYSISGDFEIYNENMKETKQRLHKAIQDMKARRITAVFITADPFNRAHERLVRMTIDKTDLVIIFLIRTLDERHIDYALRKRVLDYFTQNYLPSNRVFVFPLENTTLFNSHTNPTLECITAHSIGADKLVIGQNHSGIGMFFDSNQAHTILDRYKNDLNMDIVVLPELVYCNECKTLVSTKTCPHGQHHHIKYHPATIKELFFKGIMPPAILVRPDISAIVLSELYPKRFEGLQKLCDDLFPNSGLLESHTDRDFYVELMKLYQTSSLT</sequence>
<dbReference type="SUPFAM" id="SSF52374">
    <property type="entry name" value="Nucleotidylyl transferase"/>
    <property type="match status" value="1"/>
</dbReference>
<feature type="domain" description="Sulphate adenylyltransferase catalytic" evidence="2">
    <location>
        <begin position="139"/>
        <end position="346"/>
    </location>
</feature>
<dbReference type="RefSeq" id="WP_212142403.1">
    <property type="nucleotide sequence ID" value="NZ_JAGSSW010000009.1"/>
</dbReference>
<proteinExistence type="predicted"/>
<dbReference type="EMBL" id="JAGSSW010000009">
    <property type="protein sequence ID" value="MBR8464546.1"/>
    <property type="molecule type" value="Genomic_DNA"/>
</dbReference>